<dbReference type="Gene3D" id="3.40.50.300">
    <property type="entry name" value="P-loop containing nucleotide triphosphate hydrolases"/>
    <property type="match status" value="1"/>
</dbReference>
<dbReference type="EMBL" id="CP026115">
    <property type="protein sequence ID" value="QHG65158.1"/>
    <property type="molecule type" value="Genomic_DNA"/>
</dbReference>
<protein>
    <submittedName>
        <fullName evidence="2">ATP-binding protein</fullName>
    </submittedName>
</protein>
<dbReference type="InterPro" id="IPR027417">
    <property type="entry name" value="P-loop_NTPase"/>
</dbReference>
<evidence type="ECO:0000259" key="1">
    <source>
        <dbReference type="Pfam" id="PF13401"/>
    </source>
</evidence>
<dbReference type="AlphaFoldDB" id="A0A6I6XHY1"/>
<dbReference type="SUPFAM" id="SSF52540">
    <property type="entry name" value="P-loop containing nucleoside triphosphate hydrolases"/>
    <property type="match status" value="1"/>
</dbReference>
<feature type="domain" description="ORC1/DEAH AAA+ ATPase" evidence="1">
    <location>
        <begin position="47"/>
        <end position="182"/>
    </location>
</feature>
<dbReference type="GO" id="GO:0005524">
    <property type="term" value="F:ATP binding"/>
    <property type="evidence" value="ECO:0007669"/>
    <property type="project" value="UniProtKB-KW"/>
</dbReference>
<dbReference type="Pfam" id="PF13401">
    <property type="entry name" value="AAA_22"/>
    <property type="match status" value="1"/>
</dbReference>
<organism evidence="2 3">
    <name type="scientific">Pseudomonas putida</name>
    <name type="common">Arthrobacter siderocapsulatus</name>
    <dbReference type="NCBI Taxonomy" id="303"/>
    <lineage>
        <taxon>Bacteria</taxon>
        <taxon>Pseudomonadati</taxon>
        <taxon>Pseudomonadota</taxon>
        <taxon>Gammaproteobacteria</taxon>
        <taxon>Pseudomonadales</taxon>
        <taxon>Pseudomonadaceae</taxon>
        <taxon>Pseudomonas</taxon>
    </lineage>
</organism>
<sequence>MDKYDPTNAALQKQLFSKHPLVTNQYKVLTPSMPIVVEVVMDAVELHKKSLYFKGLPQMGKTTCCVFAIKCIEARADFKDRFVCHVTADPLRKEGILNNIARSYLLALPKRPNLDQVRAAVVSYVSGRLIDRAGQHLVLFIDEMHTLTIADFENLQYLQNVLALRNVGVTVVGFGQTQITETMEMLRAMGRPELIARFLNEKFDLPRCEDSTWIGATAAILDDALMYPEGSDCTYTRFFLPQAYEAGLRLARISGDIYRIMNGVAKECNLAVLPTVYILDVIRFLLIRSRHNDAADFRFGESAIKDAVEESQLRTYPSTNPEAKR</sequence>
<accession>A0A6I6XHY1</accession>
<gene>
    <name evidence="2" type="ORF">C2H86_12295</name>
</gene>
<proteinExistence type="predicted"/>
<keyword evidence="2" id="KW-0067">ATP-binding</keyword>
<dbReference type="InterPro" id="IPR049945">
    <property type="entry name" value="AAA_22"/>
</dbReference>
<evidence type="ECO:0000313" key="3">
    <source>
        <dbReference type="Proteomes" id="UP000464480"/>
    </source>
</evidence>
<name>A0A6I6XHY1_PSEPU</name>
<evidence type="ECO:0000313" key="2">
    <source>
        <dbReference type="EMBL" id="QHG65158.1"/>
    </source>
</evidence>
<dbReference type="Proteomes" id="UP000464480">
    <property type="component" value="Chromosome"/>
</dbReference>
<dbReference type="RefSeq" id="WP_159410503.1">
    <property type="nucleotide sequence ID" value="NZ_CP026115.2"/>
</dbReference>
<reference evidence="2 3" key="1">
    <citation type="submission" date="2020-02" db="EMBL/GenBank/DDBJ databases">
        <title>Pseudomonas Putida W5 Complete Genome Assembly.</title>
        <authorList>
            <person name="Yuan Z.-C."/>
            <person name="Shaw G.A."/>
            <person name="Cusano A.D."/>
            <person name="Caddey B.J."/>
            <person name="Weselowski B.J."/>
        </authorList>
    </citation>
    <scope>NUCLEOTIDE SEQUENCE [LARGE SCALE GENOMIC DNA]</scope>
    <source>
        <strain evidence="2 3">W5</strain>
    </source>
</reference>
<dbReference type="GO" id="GO:0016887">
    <property type="term" value="F:ATP hydrolysis activity"/>
    <property type="evidence" value="ECO:0007669"/>
    <property type="project" value="InterPro"/>
</dbReference>
<keyword evidence="2" id="KW-0547">Nucleotide-binding</keyword>